<sequence length="249" mass="28157">MRNTIRCSNLLRKYSLVCLVTSIFMIQAHAASLQVAPILLEFSPQEKVKELWLTNTGSDEIRGQVRVNYWTQNNNQDVITPTKDLIASPMVLTIPAGQRQLVRLIRSANSNLSSEQAYRLIVDELPNPKTEEKSGLQLLLKYSIPVFFKTSHINAVDQGLTSLKGMTFKYTDHQLLVINQTTSYKRFSQFAYVDSQGKKTPIQMGLMGYVLNGQSMQWPIPKQLNIQPTGKFVAVVNMDVSEQILQLAH</sequence>
<proteinExistence type="predicted"/>
<dbReference type="InterPro" id="IPR016147">
    <property type="entry name" value="Pili_assmbl_chaperone_N"/>
</dbReference>
<dbReference type="AlphaFoldDB" id="A0A2H9UI15"/>
<protein>
    <submittedName>
        <fullName evidence="3">Molecular chaperone</fullName>
    </submittedName>
</protein>
<dbReference type="PANTHER" id="PTHR30251:SF4">
    <property type="entry name" value="SLR1668 PROTEIN"/>
    <property type="match status" value="1"/>
</dbReference>
<dbReference type="Gene3D" id="2.60.40.10">
    <property type="entry name" value="Immunoglobulins"/>
    <property type="match status" value="1"/>
</dbReference>
<comment type="caution">
    <text evidence="3">The sequence shown here is derived from an EMBL/GenBank/DDBJ whole genome shotgun (WGS) entry which is preliminary data.</text>
</comment>
<feature type="signal peptide" evidence="1">
    <location>
        <begin position="1"/>
        <end position="30"/>
    </location>
</feature>
<dbReference type="SUPFAM" id="SSF49354">
    <property type="entry name" value="PapD-like"/>
    <property type="match status" value="1"/>
</dbReference>
<dbReference type="InterPro" id="IPR013783">
    <property type="entry name" value="Ig-like_fold"/>
</dbReference>
<feature type="chain" id="PRO_5014170685" evidence="1">
    <location>
        <begin position="31"/>
        <end position="249"/>
    </location>
</feature>
<organism evidence="3 4">
    <name type="scientific">Acinetobacter pseudolwoffii</name>
    <dbReference type="NCBI Taxonomy" id="2053287"/>
    <lineage>
        <taxon>Bacteria</taxon>
        <taxon>Pseudomonadati</taxon>
        <taxon>Pseudomonadota</taxon>
        <taxon>Gammaproteobacteria</taxon>
        <taxon>Moraxellales</taxon>
        <taxon>Moraxellaceae</taxon>
        <taxon>Acinetobacter</taxon>
    </lineage>
</organism>
<evidence type="ECO:0000313" key="4">
    <source>
        <dbReference type="Proteomes" id="UP000242351"/>
    </source>
</evidence>
<reference evidence="3 4" key="2">
    <citation type="submission" date="2017-12" db="EMBL/GenBank/DDBJ databases">
        <title>Revising the taxonomy of the Acinetobacter lwoffii group: the description of Acinetobacter pseudolwoffii sp. nov. and emended description of Acinetobacter lwoffii.</title>
        <authorList>
            <person name="Nemec A."/>
        </authorList>
    </citation>
    <scope>NUCLEOTIDE SEQUENCE [LARGE SCALE GENOMIC DNA]</scope>
    <source>
        <strain evidence="3 4">ANC 5347</strain>
    </source>
</reference>
<dbReference type="Proteomes" id="UP000242351">
    <property type="component" value="Unassembled WGS sequence"/>
</dbReference>
<accession>A0A2H9UI15</accession>
<dbReference type="Pfam" id="PF00345">
    <property type="entry name" value="PapD_N"/>
    <property type="match status" value="1"/>
</dbReference>
<gene>
    <name evidence="3" type="ORF">CU320_14700</name>
</gene>
<dbReference type="InterPro" id="IPR050643">
    <property type="entry name" value="Periplasmic_pilus_chap"/>
</dbReference>
<dbReference type="GO" id="GO:0030288">
    <property type="term" value="C:outer membrane-bounded periplasmic space"/>
    <property type="evidence" value="ECO:0007669"/>
    <property type="project" value="InterPro"/>
</dbReference>
<evidence type="ECO:0000259" key="2">
    <source>
        <dbReference type="Pfam" id="PF00345"/>
    </source>
</evidence>
<dbReference type="GO" id="GO:0071555">
    <property type="term" value="P:cell wall organization"/>
    <property type="evidence" value="ECO:0007669"/>
    <property type="project" value="InterPro"/>
</dbReference>
<evidence type="ECO:0000313" key="3">
    <source>
        <dbReference type="EMBL" id="PJI31327.1"/>
    </source>
</evidence>
<dbReference type="PANTHER" id="PTHR30251">
    <property type="entry name" value="PILUS ASSEMBLY CHAPERONE"/>
    <property type="match status" value="1"/>
</dbReference>
<dbReference type="EMBL" id="PGOZ01000030">
    <property type="protein sequence ID" value="PJI31327.1"/>
    <property type="molecule type" value="Genomic_DNA"/>
</dbReference>
<dbReference type="InterPro" id="IPR008962">
    <property type="entry name" value="PapD-like_sf"/>
</dbReference>
<evidence type="ECO:0000256" key="1">
    <source>
        <dbReference type="SAM" id="SignalP"/>
    </source>
</evidence>
<name>A0A2H9UI15_9GAMM</name>
<dbReference type="RefSeq" id="WP_100358199.1">
    <property type="nucleotide sequence ID" value="NZ_PGOZ01000030.1"/>
</dbReference>
<keyword evidence="1" id="KW-0732">Signal</keyword>
<reference evidence="3 4" key="1">
    <citation type="submission" date="2017-11" db="EMBL/GenBank/DDBJ databases">
        <authorList>
            <person name="Han C.G."/>
        </authorList>
    </citation>
    <scope>NUCLEOTIDE SEQUENCE [LARGE SCALE GENOMIC DNA]</scope>
    <source>
        <strain evidence="3 4">ANC 5347</strain>
    </source>
</reference>
<feature type="domain" description="Pili assembly chaperone N-terminal" evidence="2">
    <location>
        <begin position="33"/>
        <end position="149"/>
    </location>
</feature>